<dbReference type="InterPro" id="IPR036942">
    <property type="entry name" value="Beta-barrel_TonB_sf"/>
</dbReference>
<evidence type="ECO:0000256" key="7">
    <source>
        <dbReference type="ARBA" id="ARBA00023237"/>
    </source>
</evidence>
<evidence type="ECO:0000256" key="1">
    <source>
        <dbReference type="ARBA" id="ARBA00004571"/>
    </source>
</evidence>
<keyword evidence="13" id="KW-1185">Reference proteome</keyword>
<evidence type="ECO:0000256" key="8">
    <source>
        <dbReference type="PROSITE-ProRule" id="PRU01360"/>
    </source>
</evidence>
<comment type="subcellular location">
    <subcellularLocation>
        <location evidence="1 8">Cell outer membrane</location>
        <topology evidence="1 8">Multi-pass membrane protein</topology>
    </subcellularLocation>
</comment>
<dbReference type="PANTHER" id="PTHR47234">
    <property type="match status" value="1"/>
</dbReference>
<name>A0A9E5MPP3_9GAMM</name>
<dbReference type="GO" id="GO:0009279">
    <property type="term" value="C:cell outer membrane"/>
    <property type="evidence" value="ECO:0007669"/>
    <property type="project" value="UniProtKB-SubCell"/>
</dbReference>
<evidence type="ECO:0000256" key="9">
    <source>
        <dbReference type="RuleBase" id="RU003357"/>
    </source>
</evidence>
<dbReference type="SUPFAM" id="SSF56935">
    <property type="entry name" value="Porins"/>
    <property type="match status" value="1"/>
</dbReference>
<keyword evidence="4 8" id="KW-0812">Transmembrane</keyword>
<dbReference type="InterPro" id="IPR037066">
    <property type="entry name" value="Plug_dom_sf"/>
</dbReference>
<dbReference type="AlphaFoldDB" id="A0A9E5MPP3"/>
<organism evidence="12 13">
    <name type="scientific">Pseudomaricurvus hydrocarbonicus</name>
    <dbReference type="NCBI Taxonomy" id="1470433"/>
    <lineage>
        <taxon>Bacteria</taxon>
        <taxon>Pseudomonadati</taxon>
        <taxon>Pseudomonadota</taxon>
        <taxon>Gammaproteobacteria</taxon>
        <taxon>Cellvibrionales</taxon>
        <taxon>Cellvibrionaceae</taxon>
        <taxon>Pseudomaricurvus</taxon>
    </lineage>
</organism>
<proteinExistence type="inferred from homology"/>
<dbReference type="PANTHER" id="PTHR47234:SF3">
    <property type="entry name" value="SECRETIN_TONB SHORT N-TERMINAL DOMAIN-CONTAINING PROTEIN"/>
    <property type="match status" value="1"/>
</dbReference>
<protein>
    <submittedName>
        <fullName evidence="12">TonB-dependent receptor</fullName>
    </submittedName>
</protein>
<dbReference type="Pfam" id="PF07715">
    <property type="entry name" value="Plug"/>
    <property type="match status" value="1"/>
</dbReference>
<keyword evidence="6 8" id="KW-0472">Membrane</keyword>
<evidence type="ECO:0000256" key="6">
    <source>
        <dbReference type="ARBA" id="ARBA00023136"/>
    </source>
</evidence>
<accession>A0A9E5MPP3</accession>
<keyword evidence="12" id="KW-0675">Receptor</keyword>
<comment type="similarity">
    <text evidence="8 9">Belongs to the TonB-dependent receptor family.</text>
</comment>
<evidence type="ECO:0000256" key="3">
    <source>
        <dbReference type="ARBA" id="ARBA00022452"/>
    </source>
</evidence>
<evidence type="ECO:0000256" key="2">
    <source>
        <dbReference type="ARBA" id="ARBA00022448"/>
    </source>
</evidence>
<keyword evidence="2 8" id="KW-0813">Transport</keyword>
<feature type="domain" description="TonB-dependent receptor-like beta-barrel" evidence="10">
    <location>
        <begin position="328"/>
        <end position="833"/>
    </location>
</feature>
<evidence type="ECO:0000313" key="12">
    <source>
        <dbReference type="EMBL" id="NHO68022.1"/>
    </source>
</evidence>
<dbReference type="InterPro" id="IPR039426">
    <property type="entry name" value="TonB-dep_rcpt-like"/>
</dbReference>
<comment type="caution">
    <text evidence="12">The sequence shown here is derived from an EMBL/GenBank/DDBJ whole genome shotgun (WGS) entry which is preliminary data.</text>
</comment>
<dbReference type="InterPro" id="IPR000531">
    <property type="entry name" value="Beta-barrel_TonB"/>
</dbReference>
<dbReference type="PROSITE" id="PS52016">
    <property type="entry name" value="TONB_DEPENDENT_REC_3"/>
    <property type="match status" value="1"/>
</dbReference>
<keyword evidence="3 8" id="KW-1134">Transmembrane beta strand</keyword>
<dbReference type="Proteomes" id="UP000787472">
    <property type="component" value="Unassembled WGS sequence"/>
</dbReference>
<dbReference type="InterPro" id="IPR012910">
    <property type="entry name" value="Plug_dom"/>
</dbReference>
<evidence type="ECO:0000313" key="13">
    <source>
        <dbReference type="Proteomes" id="UP000787472"/>
    </source>
</evidence>
<dbReference type="Pfam" id="PF00593">
    <property type="entry name" value="TonB_dep_Rec_b-barrel"/>
    <property type="match status" value="1"/>
</dbReference>
<dbReference type="EMBL" id="JAAONZ010000023">
    <property type="protein sequence ID" value="NHO68022.1"/>
    <property type="molecule type" value="Genomic_DNA"/>
</dbReference>
<reference evidence="12" key="1">
    <citation type="submission" date="2020-03" db="EMBL/GenBank/DDBJ databases">
        <authorList>
            <person name="Guo F."/>
        </authorList>
    </citation>
    <scope>NUCLEOTIDE SEQUENCE</scope>
    <source>
        <strain evidence="12">JCM 30134</strain>
    </source>
</reference>
<keyword evidence="5 9" id="KW-0798">TonB box</keyword>
<evidence type="ECO:0000259" key="10">
    <source>
        <dbReference type="Pfam" id="PF00593"/>
    </source>
</evidence>
<evidence type="ECO:0000256" key="5">
    <source>
        <dbReference type="ARBA" id="ARBA00023077"/>
    </source>
</evidence>
<evidence type="ECO:0000259" key="11">
    <source>
        <dbReference type="Pfam" id="PF07715"/>
    </source>
</evidence>
<dbReference type="Gene3D" id="2.40.170.20">
    <property type="entry name" value="TonB-dependent receptor, beta-barrel domain"/>
    <property type="match status" value="1"/>
</dbReference>
<dbReference type="CDD" id="cd01347">
    <property type="entry name" value="ligand_gated_channel"/>
    <property type="match status" value="1"/>
</dbReference>
<keyword evidence="7 8" id="KW-0998">Cell outer membrane</keyword>
<evidence type="ECO:0000256" key="4">
    <source>
        <dbReference type="ARBA" id="ARBA00022692"/>
    </source>
</evidence>
<sequence length="891" mass="96850">MIKRESAMTVTNRQCTTSSRRLLSRRQKKSVRQPWLNFKRLAGLMLPLPLAISAAIAIAQENDSEEATLIEEVITIGTRTKGRTSEDMPVPVDVLNAEALDHTGQTEVGRMLQSLAPSFNFSSSSISDGTDALRPATLRGLGPDQTLVLINGKRRHQASLIHINTSVGRGTAGVDMNAIPAASIKRIEVLRDGAAAQYGSDAIAGVINIVLKDDNEAGRVSTSYGEYSEGDGETVNLDFNKGFELGDVGFINATLNYRDRGRTNRAGLQGACAYGGCVDTDGNGFAEIGDPREATFDREAFRIGDADSEQYAFVLNGAVGIGVGEVYGFVTYSERENQSGAFYRNPESGYDAALDDGDNVIPNGFLPLINSQIDDMSFDVGYRTEFSSGTTFDVSYTYGKNEIDYTTSNSINYSYVNFLNFGQGLSDADIRSTIPRKADAYGLELELETFNIAMTHAIGELGIAAGFEYRTDTYKITPGDPYAYDDFDTTNGISNYPQDAGGGIQGFPGISPVSSVDEDRNIVSFYVDLEYQLTDAFLVSGAVRYDDYQDFGDTTNYKLAANWELSDYIRLRAAVSTGFRAPSMQQQYFNNIGTQFVDDPSNPGGPQIPVQVGTFRNDSDLARAIGIPQLKEEESTNWSVGVIFTPLEQLSITLDYYSIDIDDRIVISNRLASDDDPTGTLGDALSSVGAGAAQFFLNGANTETRGFDLVATYQGIELVGGLLDLTLAANKTETEVTDIFTSAGGDLSQLAPEVVFSDQDISIIEEWQPEDRISLTGLYLLGNWSVNLAFNRYGEYTVEDGGRQTFDAQWLTDLNVAYSFGNGLNLSLGGNNIFDEYPDKNEIGNSRGGALEDAVGGNVIVNSPGVFTYSRRSAPFGFNGAYWYGRITYDF</sequence>
<feature type="domain" description="TonB-dependent receptor plug" evidence="11">
    <location>
        <begin position="86"/>
        <end position="206"/>
    </location>
</feature>
<dbReference type="Gene3D" id="2.170.130.10">
    <property type="entry name" value="TonB-dependent receptor, plug domain"/>
    <property type="match status" value="1"/>
</dbReference>
<gene>
    <name evidence="12" type="ORF">G8770_20945</name>
</gene>